<proteinExistence type="predicted"/>
<name>A0AAV5TAS8_9BILA</name>
<feature type="non-terminal residue" evidence="1">
    <location>
        <position position="102"/>
    </location>
</feature>
<dbReference type="AlphaFoldDB" id="A0AAV5TAS8"/>
<gene>
    <name evidence="1" type="ORF">PENTCL1PPCAC_14827</name>
</gene>
<evidence type="ECO:0000313" key="1">
    <source>
        <dbReference type="EMBL" id="GMS92652.1"/>
    </source>
</evidence>
<feature type="non-terminal residue" evidence="1">
    <location>
        <position position="1"/>
    </location>
</feature>
<organism evidence="1 2">
    <name type="scientific">Pristionchus entomophagus</name>
    <dbReference type="NCBI Taxonomy" id="358040"/>
    <lineage>
        <taxon>Eukaryota</taxon>
        <taxon>Metazoa</taxon>
        <taxon>Ecdysozoa</taxon>
        <taxon>Nematoda</taxon>
        <taxon>Chromadorea</taxon>
        <taxon>Rhabditida</taxon>
        <taxon>Rhabditina</taxon>
        <taxon>Diplogasteromorpha</taxon>
        <taxon>Diplogasteroidea</taxon>
        <taxon>Neodiplogasteridae</taxon>
        <taxon>Pristionchus</taxon>
    </lineage>
</organism>
<dbReference type="EMBL" id="BTSX01000004">
    <property type="protein sequence ID" value="GMS92652.1"/>
    <property type="molecule type" value="Genomic_DNA"/>
</dbReference>
<dbReference type="Proteomes" id="UP001432027">
    <property type="component" value="Unassembled WGS sequence"/>
</dbReference>
<evidence type="ECO:0000313" key="2">
    <source>
        <dbReference type="Proteomes" id="UP001432027"/>
    </source>
</evidence>
<protein>
    <submittedName>
        <fullName evidence="1">Uncharacterized protein</fullName>
    </submittedName>
</protein>
<reference evidence="1" key="1">
    <citation type="submission" date="2023-10" db="EMBL/GenBank/DDBJ databases">
        <title>Genome assembly of Pristionchus species.</title>
        <authorList>
            <person name="Yoshida K."/>
            <person name="Sommer R.J."/>
        </authorList>
    </citation>
    <scope>NUCLEOTIDE SEQUENCE</scope>
    <source>
        <strain evidence="1">RS0144</strain>
    </source>
</reference>
<sequence length="102" mass="11383">SRLADTIVALKSNDEFAVDIVFRAYSEQSALLISLLAEQVRTLKVDIQTHDNSDERFRDFLSSDESSPLMKQLMSESSSNQLLSFNGPIASAFAFESKSIDF</sequence>
<keyword evidence="2" id="KW-1185">Reference proteome</keyword>
<accession>A0AAV5TAS8</accession>
<comment type="caution">
    <text evidence="1">The sequence shown here is derived from an EMBL/GenBank/DDBJ whole genome shotgun (WGS) entry which is preliminary data.</text>
</comment>